<feature type="chain" id="PRO_5034994946" evidence="1">
    <location>
        <begin position="23"/>
        <end position="149"/>
    </location>
</feature>
<gene>
    <name evidence="2" type="ORF">KYE46_07255</name>
</gene>
<keyword evidence="3" id="KW-1185">Reference proteome</keyword>
<evidence type="ECO:0000313" key="2">
    <source>
        <dbReference type="EMBL" id="QXT41007.1"/>
    </source>
</evidence>
<dbReference type="Pfam" id="PF04214">
    <property type="entry name" value="DUF411"/>
    <property type="match status" value="1"/>
</dbReference>
<feature type="signal peptide" evidence="1">
    <location>
        <begin position="1"/>
        <end position="22"/>
    </location>
</feature>
<evidence type="ECO:0000313" key="3">
    <source>
        <dbReference type="Proteomes" id="UP000825009"/>
    </source>
</evidence>
<protein>
    <submittedName>
        <fullName evidence="2">DUF411 domain-containing protein</fullName>
    </submittedName>
</protein>
<dbReference type="KEGG" id="gce:KYE46_07255"/>
<organism evidence="2 3">
    <name type="scientific">Gymnodinialimonas ceratoperidinii</name>
    <dbReference type="NCBI Taxonomy" id="2856823"/>
    <lineage>
        <taxon>Bacteria</taxon>
        <taxon>Pseudomonadati</taxon>
        <taxon>Pseudomonadota</taxon>
        <taxon>Alphaproteobacteria</taxon>
        <taxon>Rhodobacterales</taxon>
        <taxon>Paracoccaceae</taxon>
        <taxon>Gymnodinialimonas</taxon>
    </lineage>
</organism>
<accession>A0A8F6TY13</accession>
<evidence type="ECO:0000256" key="1">
    <source>
        <dbReference type="SAM" id="SignalP"/>
    </source>
</evidence>
<sequence>MNRRTLLLSAIALPLMSRVALATPTRMTVYLSPTCGCCSAWVEHARTAGYDLTVIESDQEELMRQKSERGVDDALAGCHTVEVDGYTIEGHVPMEDIARLLSDRPDAIGLAVPGMPSGSAGMDMDGRVDPFDVILFSAIGERSVFASYS</sequence>
<dbReference type="InterPro" id="IPR007332">
    <property type="entry name" value="DUF411"/>
</dbReference>
<name>A0A8F6TY13_9RHOB</name>
<dbReference type="Proteomes" id="UP000825009">
    <property type="component" value="Chromosome"/>
</dbReference>
<dbReference type="EMBL" id="CP079194">
    <property type="protein sequence ID" value="QXT41007.1"/>
    <property type="molecule type" value="Genomic_DNA"/>
</dbReference>
<reference evidence="2 3" key="1">
    <citation type="submission" date="2021-07" db="EMBL/GenBank/DDBJ databases">
        <title>A novel Jannaschia species isolated from marine dinoflagellate Ceratoperidinium margalefii.</title>
        <authorList>
            <person name="Jiang Y."/>
            <person name="Li Z."/>
        </authorList>
    </citation>
    <scope>NUCLEOTIDE SEQUENCE [LARGE SCALE GENOMIC DNA]</scope>
    <source>
        <strain evidence="2 3">J12C1-MA-4</strain>
    </source>
</reference>
<proteinExistence type="predicted"/>
<dbReference type="AlphaFoldDB" id="A0A8F6TY13"/>
<keyword evidence="1" id="KW-0732">Signal</keyword>